<evidence type="ECO:0000313" key="2">
    <source>
        <dbReference type="EMBL" id="KAK3213844.1"/>
    </source>
</evidence>
<dbReference type="AlphaFoldDB" id="A0AAN6M087"/>
<keyword evidence="1" id="KW-0812">Transmembrane</keyword>
<feature type="transmembrane region" description="Helical" evidence="1">
    <location>
        <begin position="32"/>
        <end position="49"/>
    </location>
</feature>
<sequence length="260" mass="28881">MMNPSVLIAIELWIFISRVVTLGSFQRLQLDDWLMVVIVVPFTAMVATADGSDSFSTSTDAKRRLKMSQFLLDNQCSTYHNHSILVLILDATTITGTFILPVAFIPTPRKLLQITLIVLGTLILICGILARSFVITSPNAPTYLHWYTIQIVLMILFANLPFLISLFTSGTRTPRASMSLTSWPRSRTGSAGTIESNISTLYGSPRSISGDFPPVDFKDVWTDNRATPPTSPMRLWLRGRESVKEIDFNGLAQQQPPESA</sequence>
<dbReference type="Proteomes" id="UP001280581">
    <property type="component" value="Unassembled WGS sequence"/>
</dbReference>
<organism evidence="2 3">
    <name type="scientific">Pseudopithomyces chartarum</name>
    <dbReference type="NCBI Taxonomy" id="1892770"/>
    <lineage>
        <taxon>Eukaryota</taxon>
        <taxon>Fungi</taxon>
        <taxon>Dikarya</taxon>
        <taxon>Ascomycota</taxon>
        <taxon>Pezizomycotina</taxon>
        <taxon>Dothideomycetes</taxon>
        <taxon>Pleosporomycetidae</taxon>
        <taxon>Pleosporales</taxon>
        <taxon>Massarineae</taxon>
        <taxon>Didymosphaeriaceae</taxon>
        <taxon>Pseudopithomyces</taxon>
    </lineage>
</organism>
<accession>A0AAN6M087</accession>
<feature type="transmembrane region" description="Helical" evidence="1">
    <location>
        <begin position="6"/>
        <end position="25"/>
    </location>
</feature>
<keyword evidence="3" id="KW-1185">Reference proteome</keyword>
<gene>
    <name evidence="2" type="ORF">GRF29_28g1261632</name>
</gene>
<comment type="caution">
    <text evidence="2">The sequence shown here is derived from an EMBL/GenBank/DDBJ whole genome shotgun (WGS) entry which is preliminary data.</text>
</comment>
<keyword evidence="1" id="KW-0472">Membrane</keyword>
<protein>
    <submittedName>
        <fullName evidence="2">Uncharacterized protein</fullName>
    </submittedName>
</protein>
<name>A0AAN6M087_9PLEO</name>
<dbReference type="EMBL" id="WVTA01000004">
    <property type="protein sequence ID" value="KAK3213844.1"/>
    <property type="molecule type" value="Genomic_DNA"/>
</dbReference>
<feature type="transmembrane region" description="Helical" evidence="1">
    <location>
        <begin position="146"/>
        <end position="168"/>
    </location>
</feature>
<evidence type="ECO:0000256" key="1">
    <source>
        <dbReference type="SAM" id="Phobius"/>
    </source>
</evidence>
<keyword evidence="1" id="KW-1133">Transmembrane helix</keyword>
<evidence type="ECO:0000313" key="3">
    <source>
        <dbReference type="Proteomes" id="UP001280581"/>
    </source>
</evidence>
<proteinExistence type="predicted"/>
<feature type="transmembrane region" description="Helical" evidence="1">
    <location>
        <begin position="111"/>
        <end position="134"/>
    </location>
</feature>
<feature type="transmembrane region" description="Helical" evidence="1">
    <location>
        <begin position="84"/>
        <end position="104"/>
    </location>
</feature>
<reference evidence="2 3" key="1">
    <citation type="submission" date="2021-02" db="EMBL/GenBank/DDBJ databases">
        <title>Genome assembly of Pseudopithomyces chartarum.</title>
        <authorList>
            <person name="Jauregui R."/>
            <person name="Singh J."/>
            <person name="Voisey C."/>
        </authorList>
    </citation>
    <scope>NUCLEOTIDE SEQUENCE [LARGE SCALE GENOMIC DNA]</scope>
    <source>
        <strain evidence="2 3">AGR01</strain>
    </source>
</reference>